<protein>
    <submittedName>
        <fullName evidence="2">PA2169 family four-helix-bundle protein</fullName>
    </submittedName>
</protein>
<gene>
    <name evidence="2" type="ORF">I5M32_08235</name>
</gene>
<proteinExistence type="predicted"/>
<evidence type="ECO:0000313" key="2">
    <source>
        <dbReference type="EMBL" id="MBK0382946.1"/>
    </source>
</evidence>
<dbReference type="EMBL" id="JAEHFY010000010">
    <property type="protein sequence ID" value="MBK0382946.1"/>
    <property type="molecule type" value="Genomic_DNA"/>
</dbReference>
<keyword evidence="3" id="KW-1185">Reference proteome</keyword>
<name>A0ABS1BKU8_9SPHI</name>
<dbReference type="SUPFAM" id="SSF47240">
    <property type="entry name" value="Ferritin-like"/>
    <property type="match status" value="1"/>
</dbReference>
<dbReference type="InterPro" id="IPR009078">
    <property type="entry name" value="Ferritin-like_SF"/>
</dbReference>
<dbReference type="RefSeq" id="WP_200585758.1">
    <property type="nucleotide sequence ID" value="NZ_JAEHFY010000010.1"/>
</dbReference>
<comment type="caution">
    <text evidence="2">The sequence shown here is derived from an EMBL/GenBank/DDBJ whole genome shotgun (WGS) entry which is preliminary data.</text>
</comment>
<dbReference type="InterPro" id="IPR011971">
    <property type="entry name" value="CHP02284"/>
</dbReference>
<dbReference type="Proteomes" id="UP000660024">
    <property type="component" value="Unassembled WGS sequence"/>
</dbReference>
<feature type="domain" description="DUF2383" evidence="1">
    <location>
        <begin position="7"/>
        <end position="117"/>
    </location>
</feature>
<evidence type="ECO:0000259" key="1">
    <source>
        <dbReference type="Pfam" id="PF09537"/>
    </source>
</evidence>
<dbReference type="Gene3D" id="1.20.1260.10">
    <property type="match status" value="1"/>
</dbReference>
<dbReference type="InterPro" id="IPR016920">
    <property type="entry name" value="UCP029477"/>
</dbReference>
<dbReference type="PIRSF" id="PIRSF029477">
    <property type="entry name" value="UCP029477"/>
    <property type="match status" value="1"/>
</dbReference>
<sequence length="151" mass="16768">MKNQNEIINDLKVLVNILNDGKEGYKDAVEHVKSKDLKETFLAFSAERAIYAEELKAHILQHGGSSDNDEGGVLGALHRSWLAIKEAFSSNEDGAILSAIETGEEAALEKYDTILKDYEGHADHYALLKKQRDGIKGHLNKIKSLELAHQD</sequence>
<dbReference type="NCBIfam" id="TIGR02284">
    <property type="entry name" value="PA2169 family four-helix-bundle protein"/>
    <property type="match status" value="1"/>
</dbReference>
<accession>A0ABS1BKU8</accession>
<reference evidence="2 3" key="1">
    <citation type="submission" date="2020-12" db="EMBL/GenBank/DDBJ databases">
        <title>Bacterial novel species Pedobacter sp. SD-b isolated from soil.</title>
        <authorList>
            <person name="Jung H.-Y."/>
        </authorList>
    </citation>
    <scope>NUCLEOTIDE SEQUENCE [LARGE SCALE GENOMIC DNA]</scope>
    <source>
        <strain evidence="2 3">SD-b</strain>
    </source>
</reference>
<dbReference type="Pfam" id="PF09537">
    <property type="entry name" value="DUF2383"/>
    <property type="match status" value="1"/>
</dbReference>
<dbReference type="InterPro" id="IPR019052">
    <property type="entry name" value="DUF2383"/>
</dbReference>
<dbReference type="InterPro" id="IPR012347">
    <property type="entry name" value="Ferritin-like"/>
</dbReference>
<organism evidence="2 3">
    <name type="scientific">Pedobacter segetis</name>
    <dbReference type="NCBI Taxonomy" id="2793069"/>
    <lineage>
        <taxon>Bacteria</taxon>
        <taxon>Pseudomonadati</taxon>
        <taxon>Bacteroidota</taxon>
        <taxon>Sphingobacteriia</taxon>
        <taxon>Sphingobacteriales</taxon>
        <taxon>Sphingobacteriaceae</taxon>
        <taxon>Pedobacter</taxon>
    </lineage>
</organism>
<evidence type="ECO:0000313" key="3">
    <source>
        <dbReference type="Proteomes" id="UP000660024"/>
    </source>
</evidence>